<gene>
    <name evidence="14" type="ORF">GCK32_003737</name>
    <name evidence="13" type="ORF">GCK32_006055</name>
</gene>
<dbReference type="PROSITE" id="PS51843">
    <property type="entry name" value="NR_LBD"/>
    <property type="match status" value="1"/>
</dbReference>
<evidence type="ECO:0000256" key="4">
    <source>
        <dbReference type="ARBA" id="ARBA00022771"/>
    </source>
</evidence>
<keyword evidence="15" id="KW-1185">Reference proteome</keyword>
<evidence type="ECO:0000313" key="15">
    <source>
        <dbReference type="Proteomes" id="UP001331761"/>
    </source>
</evidence>
<evidence type="ECO:0000256" key="2">
    <source>
        <dbReference type="ARBA" id="ARBA00005993"/>
    </source>
</evidence>
<dbReference type="Gene3D" id="1.10.565.10">
    <property type="entry name" value="Retinoid X Receptor"/>
    <property type="match status" value="1"/>
</dbReference>
<evidence type="ECO:0000256" key="8">
    <source>
        <dbReference type="ARBA" id="ARBA00023163"/>
    </source>
</evidence>
<proteinExistence type="inferred from homology"/>
<dbReference type="Pfam" id="PF00104">
    <property type="entry name" value="Hormone_recep"/>
    <property type="match status" value="1"/>
</dbReference>
<keyword evidence="8" id="KW-0804">Transcription</keyword>
<organism evidence="14 15">
    <name type="scientific">Trichostrongylus colubriformis</name>
    <name type="common">Black scour worm</name>
    <dbReference type="NCBI Taxonomy" id="6319"/>
    <lineage>
        <taxon>Eukaryota</taxon>
        <taxon>Metazoa</taxon>
        <taxon>Ecdysozoa</taxon>
        <taxon>Nematoda</taxon>
        <taxon>Chromadorea</taxon>
        <taxon>Rhabditida</taxon>
        <taxon>Rhabditina</taxon>
        <taxon>Rhabditomorpha</taxon>
        <taxon>Strongyloidea</taxon>
        <taxon>Trichostrongylidae</taxon>
        <taxon>Trichostrongylus</taxon>
    </lineage>
</organism>
<protein>
    <submittedName>
        <fullName evidence="14">Ligand-binding domain of nuclear hormone receptor</fullName>
    </submittedName>
</protein>
<dbReference type="PROSITE" id="PS51030">
    <property type="entry name" value="NUCLEAR_REC_DBD_2"/>
    <property type="match status" value="1"/>
</dbReference>
<dbReference type="GO" id="GO:0003700">
    <property type="term" value="F:DNA-binding transcription factor activity"/>
    <property type="evidence" value="ECO:0007669"/>
    <property type="project" value="InterPro"/>
</dbReference>
<keyword evidence="4" id="KW-0863">Zinc-finger</keyword>
<accession>A0AAN8IS42</accession>
<comment type="caution">
    <text evidence="14">The sequence shown here is derived from an EMBL/GenBank/DDBJ whole genome shotgun (WGS) entry which is preliminary data.</text>
</comment>
<evidence type="ECO:0000256" key="1">
    <source>
        <dbReference type="ARBA" id="ARBA00004123"/>
    </source>
</evidence>
<sequence>MKKQCEVCSRPAHGNHFGVDTCRACAAFFRRSVVQGRRYQCRRADGSCSPKFEEKFFCRSCRFQRCIALGMTPENVQLNRDVLSTTVERPNAKRNASAKIEEDRETTPNRVRVISEIDAAGKNEPTAQEAAIIGTGTRPTFDLSDVMTILRQIFSEPYRFDHEKTLLVRMYIALEKFRSSKNPCITFLEKLNFLEELPSWKTQLYEIAKWMMNFQDFAELPMEDKETLFKTSWTLWQRFERLQMTVLIFGEQAVNERVIVTNQNGAFNIDTIQFELGPLSDHDPESIKSMFDHFGCRLTDEVRRPLLEMNLDHFELSYILCALVWHIEGKNIQASTRIRAEKVIDRISDELHEHYTNDLKMLNYAARLTKIMEIICSIERAQHHRTKVMELARIFDVFKFDLSEKGFLVC</sequence>
<keyword evidence="7" id="KW-0238">DNA-binding</keyword>
<dbReference type="GO" id="GO:0005634">
    <property type="term" value="C:nucleus"/>
    <property type="evidence" value="ECO:0007669"/>
    <property type="project" value="UniProtKB-SubCell"/>
</dbReference>
<evidence type="ECO:0000256" key="6">
    <source>
        <dbReference type="ARBA" id="ARBA00023015"/>
    </source>
</evidence>
<dbReference type="AlphaFoldDB" id="A0AAN8IS42"/>
<evidence type="ECO:0000256" key="5">
    <source>
        <dbReference type="ARBA" id="ARBA00022833"/>
    </source>
</evidence>
<evidence type="ECO:0000256" key="3">
    <source>
        <dbReference type="ARBA" id="ARBA00022723"/>
    </source>
</evidence>
<dbReference type="SMART" id="SM00430">
    <property type="entry name" value="HOLI"/>
    <property type="match status" value="1"/>
</dbReference>
<dbReference type="InterPro" id="IPR001628">
    <property type="entry name" value="Znf_hrmn_rcpt"/>
</dbReference>
<dbReference type="GO" id="GO:0000978">
    <property type="term" value="F:RNA polymerase II cis-regulatory region sequence-specific DNA binding"/>
    <property type="evidence" value="ECO:0007669"/>
    <property type="project" value="InterPro"/>
</dbReference>
<dbReference type="InterPro" id="IPR000536">
    <property type="entry name" value="Nucl_hrmn_rcpt_lig-bd"/>
</dbReference>
<keyword evidence="6" id="KW-0805">Transcription regulation</keyword>
<dbReference type="GO" id="GO:0008270">
    <property type="term" value="F:zinc ion binding"/>
    <property type="evidence" value="ECO:0007669"/>
    <property type="project" value="UniProtKB-KW"/>
</dbReference>
<dbReference type="InterPro" id="IPR013088">
    <property type="entry name" value="Znf_NHR/GATA"/>
</dbReference>
<dbReference type="SMART" id="SM00399">
    <property type="entry name" value="ZnF_C4"/>
    <property type="match status" value="1"/>
</dbReference>
<dbReference type="Gene3D" id="3.30.50.10">
    <property type="entry name" value="Erythroid Transcription Factor GATA-1, subunit A"/>
    <property type="match status" value="1"/>
</dbReference>
<dbReference type="EMBL" id="WIXE01008484">
    <property type="protein sequence ID" value="KAK5979294.1"/>
    <property type="molecule type" value="Genomic_DNA"/>
</dbReference>
<evidence type="ECO:0000313" key="13">
    <source>
        <dbReference type="EMBL" id="KAK5979294.1"/>
    </source>
</evidence>
<feature type="domain" description="Nuclear receptor" evidence="11">
    <location>
        <begin position="2"/>
        <end position="78"/>
    </location>
</feature>
<keyword evidence="3" id="KW-0479">Metal-binding</keyword>
<dbReference type="SUPFAM" id="SSF48508">
    <property type="entry name" value="Nuclear receptor ligand-binding domain"/>
    <property type="match status" value="1"/>
</dbReference>
<dbReference type="Pfam" id="PF00105">
    <property type="entry name" value="zf-C4"/>
    <property type="match status" value="1"/>
</dbReference>
<comment type="subcellular location">
    <subcellularLocation>
        <location evidence="1">Nucleus</location>
    </subcellularLocation>
</comment>
<dbReference type="CDD" id="cd06960">
    <property type="entry name" value="NR_DBD_HNF4A"/>
    <property type="match status" value="1"/>
</dbReference>
<dbReference type="Proteomes" id="UP001331761">
    <property type="component" value="Unassembled WGS sequence"/>
</dbReference>
<dbReference type="InterPro" id="IPR049636">
    <property type="entry name" value="HNF4-like_DBD"/>
</dbReference>
<dbReference type="SUPFAM" id="SSF57716">
    <property type="entry name" value="Glucocorticoid receptor-like (DNA-binding domain)"/>
    <property type="match status" value="1"/>
</dbReference>
<keyword evidence="5" id="KW-0862">Zinc</keyword>
<evidence type="ECO:0000259" key="12">
    <source>
        <dbReference type="PROSITE" id="PS51843"/>
    </source>
</evidence>
<comment type="similarity">
    <text evidence="2">Belongs to the nuclear hormone receptor family.</text>
</comment>
<name>A0AAN8IS42_TRICO</name>
<evidence type="ECO:0000256" key="10">
    <source>
        <dbReference type="ARBA" id="ARBA00023242"/>
    </source>
</evidence>
<dbReference type="EMBL" id="WIXE01008241">
    <property type="protein sequence ID" value="KAK5979562.1"/>
    <property type="molecule type" value="Genomic_DNA"/>
</dbReference>
<evidence type="ECO:0000256" key="9">
    <source>
        <dbReference type="ARBA" id="ARBA00023170"/>
    </source>
</evidence>
<feature type="domain" description="NR LBD" evidence="12">
    <location>
        <begin position="142"/>
        <end position="410"/>
    </location>
</feature>
<dbReference type="PANTHER" id="PTHR45680:SF29">
    <property type="entry name" value="NUCLEAR HORMONE RECEPTOR FAMILY"/>
    <property type="match status" value="1"/>
</dbReference>
<evidence type="ECO:0000259" key="11">
    <source>
        <dbReference type="PROSITE" id="PS51030"/>
    </source>
</evidence>
<keyword evidence="9 14" id="KW-0675">Receptor</keyword>
<dbReference type="PANTHER" id="PTHR45680">
    <property type="entry name" value="NUCLEAR HORMONE RECEPTOR FAMILY"/>
    <property type="match status" value="1"/>
</dbReference>
<dbReference type="InterPro" id="IPR051152">
    <property type="entry name" value="C.elegans_Orphan_NR"/>
</dbReference>
<keyword evidence="10" id="KW-0539">Nucleus</keyword>
<evidence type="ECO:0000313" key="14">
    <source>
        <dbReference type="EMBL" id="KAK5979562.1"/>
    </source>
</evidence>
<dbReference type="InterPro" id="IPR035500">
    <property type="entry name" value="NHR-like_dom_sf"/>
</dbReference>
<evidence type="ECO:0000256" key="7">
    <source>
        <dbReference type="ARBA" id="ARBA00023125"/>
    </source>
</evidence>
<reference evidence="14 15" key="1">
    <citation type="submission" date="2019-10" db="EMBL/GenBank/DDBJ databases">
        <title>Assembly and Annotation for the nematode Trichostrongylus colubriformis.</title>
        <authorList>
            <person name="Martin J."/>
        </authorList>
    </citation>
    <scope>NUCLEOTIDE SEQUENCE [LARGE SCALE GENOMIC DNA]</scope>
    <source>
        <strain evidence="14">G859</strain>
        <tissue evidence="14">Whole worm</tissue>
    </source>
</reference>
<dbReference type="PRINTS" id="PR00047">
    <property type="entry name" value="STROIDFINGER"/>
</dbReference>